<feature type="transmembrane region" description="Helical" evidence="1">
    <location>
        <begin position="156"/>
        <end position="179"/>
    </location>
</feature>
<sequence>MLKTQFSSLSFLSNWRTILVYFFINPIIDMTLLVLIDTQYTVQFNWYVALASIAIDATHLSMTTMSESLINDALLGIDYEMIAKRPFSPRYWLNKVLVAFITGLILAATNLFLALAFGAPVIVVWRVIMVLPLLSLFGLTLGFTSWSISWEMNDPYFLNNVIGGMMSLAAGILVVISAYPDWLEKIALLFPFYGPINLIKFGHANLLHSFVVVTIWLAVGIVAYVIQIKRVLQTRQHKYN</sequence>
<feature type="transmembrane region" description="Helical" evidence="1">
    <location>
        <begin position="123"/>
        <end position="144"/>
    </location>
</feature>
<accession>A0ABX9LVW7</accession>
<evidence type="ECO:0000313" key="2">
    <source>
        <dbReference type="EMBL" id="RHW49266.1"/>
    </source>
</evidence>
<keyword evidence="3" id="KW-1185">Reference proteome</keyword>
<evidence type="ECO:0000313" key="3">
    <source>
        <dbReference type="Proteomes" id="UP000283380"/>
    </source>
</evidence>
<feature type="transmembrane region" description="Helical" evidence="1">
    <location>
        <begin position="92"/>
        <end position="117"/>
    </location>
</feature>
<name>A0ABX9LVW7_9LACO</name>
<keyword evidence="1" id="KW-1133">Transmembrane helix</keyword>
<organism evidence="2 3">
    <name type="scientific">Lactobacillus bombicola</name>
    <dbReference type="NCBI Taxonomy" id="1505723"/>
    <lineage>
        <taxon>Bacteria</taxon>
        <taxon>Bacillati</taxon>
        <taxon>Bacillota</taxon>
        <taxon>Bacilli</taxon>
        <taxon>Lactobacillales</taxon>
        <taxon>Lactobacillaceae</taxon>
        <taxon>Lactobacillus</taxon>
    </lineage>
</organism>
<reference evidence="2 3" key="1">
    <citation type="submission" date="2018-07" db="EMBL/GenBank/DDBJ databases">
        <title>Genome sequences of six Lactobacillus spp. isolated from bumble bee guts.</title>
        <authorList>
            <person name="Motta E.V.S."/>
            <person name="Moran N.A."/>
        </authorList>
    </citation>
    <scope>NUCLEOTIDE SEQUENCE [LARGE SCALE GENOMIC DNA]</scope>
    <source>
        <strain evidence="2 3">BI-4G</strain>
    </source>
</reference>
<proteinExistence type="predicted"/>
<keyword evidence="1" id="KW-0812">Transmembrane</keyword>
<protein>
    <submittedName>
        <fullName evidence="2">Antibiotic transporter permease</fullName>
    </submittedName>
</protein>
<feature type="transmembrane region" description="Helical" evidence="1">
    <location>
        <begin position="18"/>
        <end position="36"/>
    </location>
</feature>
<feature type="transmembrane region" description="Helical" evidence="1">
    <location>
        <begin position="206"/>
        <end position="226"/>
    </location>
</feature>
<evidence type="ECO:0000256" key="1">
    <source>
        <dbReference type="SAM" id="Phobius"/>
    </source>
</evidence>
<keyword evidence="1" id="KW-0472">Membrane</keyword>
<dbReference type="Proteomes" id="UP000283380">
    <property type="component" value="Unassembled WGS sequence"/>
</dbReference>
<comment type="caution">
    <text evidence="2">The sequence shown here is derived from an EMBL/GenBank/DDBJ whole genome shotgun (WGS) entry which is preliminary data.</text>
</comment>
<gene>
    <name evidence="2" type="ORF">DS834_08005</name>
</gene>
<dbReference type="EMBL" id="QOCU01000009">
    <property type="protein sequence ID" value="RHW49266.1"/>
    <property type="molecule type" value="Genomic_DNA"/>
</dbReference>